<evidence type="ECO:0000313" key="17">
    <source>
        <dbReference type="EMBL" id="GGK10463.1"/>
    </source>
</evidence>
<evidence type="ECO:0000256" key="7">
    <source>
        <dbReference type="ARBA" id="ARBA00022692"/>
    </source>
</evidence>
<comment type="caution">
    <text evidence="17">The sequence shown here is derived from an EMBL/GenBank/DDBJ whole genome shotgun (WGS) entry which is preliminary data.</text>
</comment>
<dbReference type="InterPro" id="IPR008250">
    <property type="entry name" value="ATPase_P-typ_transduc_dom_A_sf"/>
</dbReference>
<dbReference type="PANTHER" id="PTHR43520">
    <property type="entry name" value="ATP7, ISOFORM B"/>
    <property type="match status" value="1"/>
</dbReference>
<feature type="domain" description="HMA" evidence="16">
    <location>
        <begin position="71"/>
        <end position="135"/>
    </location>
</feature>
<dbReference type="SUPFAM" id="SSF81665">
    <property type="entry name" value="Calcium ATPase, transmembrane domain M"/>
    <property type="match status" value="1"/>
</dbReference>
<dbReference type="GO" id="GO:0060003">
    <property type="term" value="P:copper ion export"/>
    <property type="evidence" value="ECO:0007669"/>
    <property type="project" value="UniProtKB-ARBA"/>
</dbReference>
<dbReference type="GO" id="GO:0043682">
    <property type="term" value="F:P-type divalent copper transporter activity"/>
    <property type="evidence" value="ECO:0007669"/>
    <property type="project" value="TreeGrafter"/>
</dbReference>
<dbReference type="AlphaFoldDB" id="A0A917Q336"/>
<keyword evidence="11" id="KW-1278">Translocase</keyword>
<feature type="transmembrane region" description="Helical" evidence="15">
    <location>
        <begin position="154"/>
        <end position="177"/>
    </location>
</feature>
<dbReference type="GO" id="GO:0005507">
    <property type="term" value="F:copper ion binding"/>
    <property type="evidence" value="ECO:0007669"/>
    <property type="project" value="TreeGrafter"/>
</dbReference>
<evidence type="ECO:0000256" key="14">
    <source>
        <dbReference type="ARBA" id="ARBA00023136"/>
    </source>
</evidence>
<feature type="transmembrane region" description="Helical" evidence="15">
    <location>
        <begin position="766"/>
        <end position="784"/>
    </location>
</feature>
<sequence>MQTRTSLDLSIGGMSCSACAGRVERALLGVEGVHTAQVNPATERAHIEADTVDAPALVEAVENSGYTVQRTHTDLQLQGMTCANCAGRVERALMATPGVLSATVNLASEHAYIVHTSIDTHALIAAIRNAGYGATTLESASVDRESNSDRYETWALIVGALLAAPLVLPMLTMPFGYDTTLPAWLQCLLASPIQFWLGARFYRASWHAVRARSGNMDLLVALGTTAAYGLSLYQWLAPSGHAPHLYFEASALVILLVRLGKRLEARAKRQTGAAIRALEALQPATARLRRNSQETLVPLDSVVVGDALVVLPGERFPTDGHVIDGQSQADESLISGESRALPKAAGDHVTGGSINGDGRLIVRVSAVGAETVLARIIRLVDSAQADKPPIQRLVDRVSAVFVPAVIGIALLTVGGWLLAGGPLEQALLNAVAVLVIACPCALGLATPAAIMAGTGVAARHGILIKDAEALERATAIDCVAFDKTGTLTSGHPEIVHLHAVEGDARSLLTLAGALQQGSEHALAKAILAACKTQQLALPPVTNSQTLPGLGIQGRVGDVELVLGQHRLLAAHALTTGTQDALARQWEDDGHTVSWLVCTQPTPHIIGLFAFGDALKPGASNAIKHLHAQGIRTHLITGDNRGSARKVTEQLGIEGMDANVLPAEKSAVITRLQAGGARVAMVGDGVNDAPALATADLGIAMGNGSDVAIQAAAVTLMRGDPTLVPAALEVCRQTYRKIRQNLFWAFVYNLIGLPLAAFGLLSPMVAGAAMALSSVSVLGNALLLSRWRPRDLRARQHA</sequence>
<dbReference type="PROSITE" id="PS50846">
    <property type="entry name" value="HMA_2"/>
    <property type="match status" value="2"/>
</dbReference>
<dbReference type="InterPro" id="IPR023214">
    <property type="entry name" value="HAD_sf"/>
</dbReference>
<evidence type="ECO:0000256" key="15">
    <source>
        <dbReference type="RuleBase" id="RU362081"/>
    </source>
</evidence>
<dbReference type="PROSITE" id="PS01229">
    <property type="entry name" value="COF_2"/>
    <property type="match status" value="1"/>
</dbReference>
<dbReference type="Pfam" id="PF00122">
    <property type="entry name" value="E1-E2_ATPase"/>
    <property type="match status" value="1"/>
</dbReference>
<evidence type="ECO:0000256" key="6">
    <source>
        <dbReference type="ARBA" id="ARBA00022475"/>
    </source>
</evidence>
<dbReference type="GO" id="GO:0005886">
    <property type="term" value="C:plasma membrane"/>
    <property type="evidence" value="ECO:0007669"/>
    <property type="project" value="UniProtKB-SubCell"/>
</dbReference>
<evidence type="ECO:0000259" key="16">
    <source>
        <dbReference type="PROSITE" id="PS50846"/>
    </source>
</evidence>
<dbReference type="SFLD" id="SFLDG00002">
    <property type="entry name" value="C1.7:_P-type_atpase_like"/>
    <property type="match status" value="1"/>
</dbReference>
<feature type="transmembrane region" description="Helical" evidence="15">
    <location>
        <begin position="214"/>
        <end position="236"/>
    </location>
</feature>
<keyword evidence="7 15" id="KW-0812">Transmembrane</keyword>
<dbReference type="EC" id="7.2.2.8" evidence="4"/>
<dbReference type="InterPro" id="IPR023299">
    <property type="entry name" value="ATPase_P-typ_cyto_dom_N"/>
</dbReference>
<dbReference type="PROSITE" id="PS01047">
    <property type="entry name" value="HMA_1"/>
    <property type="match status" value="1"/>
</dbReference>
<keyword evidence="6 15" id="KW-1003">Cell membrane</keyword>
<reference evidence="17" key="2">
    <citation type="submission" date="2020-09" db="EMBL/GenBank/DDBJ databases">
        <authorList>
            <person name="Sun Q."/>
            <person name="Ohkuma M."/>
        </authorList>
    </citation>
    <scope>NUCLEOTIDE SEQUENCE</scope>
    <source>
        <strain evidence="17">JCM 30078</strain>
    </source>
</reference>
<dbReference type="NCBIfam" id="TIGR01494">
    <property type="entry name" value="ATPase_P-type"/>
    <property type="match status" value="1"/>
</dbReference>
<dbReference type="InterPro" id="IPR036163">
    <property type="entry name" value="HMA_dom_sf"/>
</dbReference>
<comment type="subunit">
    <text evidence="3">Monomer.</text>
</comment>
<dbReference type="Gene3D" id="3.40.1110.10">
    <property type="entry name" value="Calcium-transporting ATPase, cytoplasmic domain N"/>
    <property type="match status" value="1"/>
</dbReference>
<dbReference type="InterPro" id="IPR044492">
    <property type="entry name" value="P_typ_ATPase_HD_dom"/>
</dbReference>
<organism evidence="17 18">
    <name type="scientific">Pseudomonas matsuisoli</name>
    <dbReference type="NCBI Taxonomy" id="1515666"/>
    <lineage>
        <taxon>Bacteria</taxon>
        <taxon>Pseudomonadati</taxon>
        <taxon>Pseudomonadota</taxon>
        <taxon>Gammaproteobacteria</taxon>
        <taxon>Pseudomonadales</taxon>
        <taxon>Pseudomonadaceae</taxon>
        <taxon>Pseudomonas</taxon>
    </lineage>
</organism>
<feature type="transmembrane region" description="Helical" evidence="15">
    <location>
        <begin position="741"/>
        <end position="760"/>
    </location>
</feature>
<evidence type="ECO:0000256" key="1">
    <source>
        <dbReference type="ARBA" id="ARBA00004651"/>
    </source>
</evidence>
<keyword evidence="13" id="KW-0406">Ion transport</keyword>
<dbReference type="RefSeq" id="WP_188986078.1">
    <property type="nucleotide sequence ID" value="NZ_BMPO01000014.1"/>
</dbReference>
<dbReference type="InterPro" id="IPR017969">
    <property type="entry name" value="Heavy-metal-associated_CS"/>
</dbReference>
<keyword evidence="14 15" id="KW-0472">Membrane</keyword>
<evidence type="ECO:0000256" key="10">
    <source>
        <dbReference type="ARBA" id="ARBA00022840"/>
    </source>
</evidence>
<feature type="transmembrane region" description="Helical" evidence="15">
    <location>
        <begin position="431"/>
        <end position="458"/>
    </location>
</feature>
<dbReference type="Pfam" id="PF00403">
    <property type="entry name" value="HMA"/>
    <property type="match status" value="2"/>
</dbReference>
<accession>A0A917Q336</accession>
<dbReference type="CDD" id="cd02094">
    <property type="entry name" value="P-type_ATPase_Cu-like"/>
    <property type="match status" value="1"/>
</dbReference>
<keyword evidence="9 15" id="KW-0547">Nucleotide-binding</keyword>
<dbReference type="Gene3D" id="3.40.50.1000">
    <property type="entry name" value="HAD superfamily/HAD-like"/>
    <property type="match status" value="1"/>
</dbReference>
<comment type="similarity">
    <text evidence="2 15">Belongs to the cation transport ATPase (P-type) (TC 3.A.3) family. Type IB subfamily.</text>
</comment>
<dbReference type="PANTHER" id="PTHR43520:SF8">
    <property type="entry name" value="P-TYPE CU(+) TRANSPORTER"/>
    <property type="match status" value="1"/>
</dbReference>
<evidence type="ECO:0000256" key="12">
    <source>
        <dbReference type="ARBA" id="ARBA00022989"/>
    </source>
</evidence>
<dbReference type="SFLD" id="SFLDS00003">
    <property type="entry name" value="Haloacid_Dehalogenase"/>
    <property type="match status" value="1"/>
</dbReference>
<dbReference type="InterPro" id="IPR001757">
    <property type="entry name" value="P_typ_ATPase"/>
</dbReference>
<comment type="subcellular location">
    <subcellularLocation>
        <location evidence="1">Cell membrane</location>
        <topology evidence="1">Multi-pass membrane protein</topology>
    </subcellularLocation>
</comment>
<dbReference type="GO" id="GO:0140581">
    <property type="term" value="F:P-type monovalent copper transporter activity"/>
    <property type="evidence" value="ECO:0007669"/>
    <property type="project" value="UniProtKB-EC"/>
</dbReference>
<dbReference type="Pfam" id="PF00702">
    <property type="entry name" value="Hydrolase"/>
    <property type="match status" value="1"/>
</dbReference>
<dbReference type="NCBIfam" id="TIGR01511">
    <property type="entry name" value="ATPase-IB1_Cu"/>
    <property type="match status" value="1"/>
</dbReference>
<dbReference type="Gene3D" id="3.30.70.100">
    <property type="match status" value="2"/>
</dbReference>
<gene>
    <name evidence="17" type="ORF">GCM10009304_40560</name>
</gene>
<evidence type="ECO:0000256" key="11">
    <source>
        <dbReference type="ARBA" id="ARBA00022967"/>
    </source>
</evidence>
<dbReference type="InterPro" id="IPR023298">
    <property type="entry name" value="ATPase_P-typ_TM_dom_sf"/>
</dbReference>
<keyword evidence="12 15" id="KW-1133">Transmembrane helix</keyword>
<dbReference type="InterPro" id="IPR018303">
    <property type="entry name" value="ATPase_P-typ_P_site"/>
</dbReference>
<dbReference type="Proteomes" id="UP000635983">
    <property type="component" value="Unassembled WGS sequence"/>
</dbReference>
<evidence type="ECO:0000256" key="3">
    <source>
        <dbReference type="ARBA" id="ARBA00011245"/>
    </source>
</evidence>
<dbReference type="SUPFAM" id="SSF56784">
    <property type="entry name" value="HAD-like"/>
    <property type="match status" value="1"/>
</dbReference>
<dbReference type="SUPFAM" id="SSF55008">
    <property type="entry name" value="HMA, heavy metal-associated domain"/>
    <property type="match status" value="2"/>
</dbReference>
<keyword evidence="8 15" id="KW-0479">Metal-binding</keyword>
<keyword evidence="5" id="KW-0813">Transport</keyword>
<dbReference type="InterPro" id="IPR006121">
    <property type="entry name" value="HMA_dom"/>
</dbReference>
<dbReference type="SFLD" id="SFLDF00027">
    <property type="entry name" value="p-type_atpase"/>
    <property type="match status" value="1"/>
</dbReference>
<dbReference type="FunFam" id="2.70.150.10:FF:000020">
    <property type="entry name" value="Copper-exporting P-type ATPase A"/>
    <property type="match status" value="1"/>
</dbReference>
<feature type="transmembrane region" description="Helical" evidence="15">
    <location>
        <begin position="397"/>
        <end position="419"/>
    </location>
</feature>
<evidence type="ECO:0000256" key="5">
    <source>
        <dbReference type="ARBA" id="ARBA00022448"/>
    </source>
</evidence>
<dbReference type="InterPro" id="IPR059000">
    <property type="entry name" value="ATPase_P-type_domA"/>
</dbReference>
<evidence type="ECO:0000256" key="4">
    <source>
        <dbReference type="ARBA" id="ARBA00012517"/>
    </source>
</evidence>
<dbReference type="InterPro" id="IPR027256">
    <property type="entry name" value="P-typ_ATPase_IB"/>
</dbReference>
<evidence type="ECO:0000313" key="18">
    <source>
        <dbReference type="Proteomes" id="UP000635983"/>
    </source>
</evidence>
<keyword evidence="18" id="KW-1185">Reference proteome</keyword>
<name>A0A917Q336_9PSED</name>
<evidence type="ECO:0000256" key="8">
    <source>
        <dbReference type="ARBA" id="ARBA00022723"/>
    </source>
</evidence>
<feature type="transmembrane region" description="Helical" evidence="15">
    <location>
        <begin position="183"/>
        <end position="202"/>
    </location>
</feature>
<feature type="domain" description="HMA" evidence="16">
    <location>
        <begin position="5"/>
        <end position="69"/>
    </location>
</feature>
<reference evidence="17" key="1">
    <citation type="journal article" date="2014" name="Int. J. Syst. Evol. Microbiol.">
        <title>Complete genome sequence of Corynebacterium casei LMG S-19264T (=DSM 44701T), isolated from a smear-ripened cheese.</title>
        <authorList>
            <consortium name="US DOE Joint Genome Institute (JGI-PGF)"/>
            <person name="Walter F."/>
            <person name="Albersmeier A."/>
            <person name="Kalinowski J."/>
            <person name="Ruckert C."/>
        </authorList>
    </citation>
    <scope>NUCLEOTIDE SEQUENCE</scope>
    <source>
        <strain evidence="17">JCM 30078</strain>
    </source>
</reference>
<dbReference type="FunFam" id="3.30.70.100:FF:000005">
    <property type="entry name" value="Copper-exporting P-type ATPase A"/>
    <property type="match status" value="1"/>
</dbReference>
<dbReference type="GO" id="GO:0005524">
    <property type="term" value="F:ATP binding"/>
    <property type="evidence" value="ECO:0007669"/>
    <property type="project" value="UniProtKB-UniRule"/>
</dbReference>
<dbReference type="PRINTS" id="PR00941">
    <property type="entry name" value="CDATPASE"/>
</dbReference>
<keyword evidence="10 15" id="KW-0067">ATP-binding</keyword>
<evidence type="ECO:0000256" key="13">
    <source>
        <dbReference type="ARBA" id="ARBA00023065"/>
    </source>
</evidence>
<dbReference type="CDD" id="cd00371">
    <property type="entry name" value="HMA"/>
    <property type="match status" value="2"/>
</dbReference>
<dbReference type="NCBIfam" id="TIGR01525">
    <property type="entry name" value="ATPase-IB_hvy"/>
    <property type="match status" value="1"/>
</dbReference>
<dbReference type="PRINTS" id="PR00119">
    <property type="entry name" value="CATATPASE"/>
</dbReference>
<dbReference type="GO" id="GO:0055070">
    <property type="term" value="P:copper ion homeostasis"/>
    <property type="evidence" value="ECO:0007669"/>
    <property type="project" value="TreeGrafter"/>
</dbReference>
<dbReference type="PROSITE" id="PS00154">
    <property type="entry name" value="ATPASE_E1_E2"/>
    <property type="match status" value="1"/>
</dbReference>
<feature type="transmembrane region" description="Helical" evidence="15">
    <location>
        <begin position="242"/>
        <end position="260"/>
    </location>
</feature>
<evidence type="ECO:0000256" key="9">
    <source>
        <dbReference type="ARBA" id="ARBA00022741"/>
    </source>
</evidence>
<dbReference type="SUPFAM" id="SSF81653">
    <property type="entry name" value="Calcium ATPase, transduction domain A"/>
    <property type="match status" value="1"/>
</dbReference>
<proteinExistence type="inferred from homology"/>
<protein>
    <recommendedName>
        <fullName evidence="4">P-type Cu(+) transporter</fullName>
        <ecNumber evidence="4">7.2.2.8</ecNumber>
    </recommendedName>
</protein>
<dbReference type="Gene3D" id="2.70.150.10">
    <property type="entry name" value="Calcium-transporting ATPase, cytoplasmic transduction domain A"/>
    <property type="match status" value="1"/>
</dbReference>
<dbReference type="GO" id="GO:0016887">
    <property type="term" value="F:ATP hydrolysis activity"/>
    <property type="evidence" value="ECO:0007669"/>
    <property type="project" value="InterPro"/>
</dbReference>
<evidence type="ECO:0000256" key="2">
    <source>
        <dbReference type="ARBA" id="ARBA00006024"/>
    </source>
</evidence>
<dbReference type="EMBL" id="BMPO01000014">
    <property type="protein sequence ID" value="GGK10463.1"/>
    <property type="molecule type" value="Genomic_DNA"/>
</dbReference>
<dbReference type="InterPro" id="IPR036412">
    <property type="entry name" value="HAD-like_sf"/>
</dbReference>